<evidence type="ECO:0000313" key="3">
    <source>
        <dbReference type="Proteomes" id="UP001211421"/>
    </source>
</evidence>
<dbReference type="EMBL" id="JAQMLS010000002">
    <property type="protein sequence ID" value="MDB8741038.1"/>
    <property type="molecule type" value="Genomic_DNA"/>
</dbReference>
<dbReference type="PANTHER" id="PTHR33877">
    <property type="entry name" value="SLL1193 PROTEIN"/>
    <property type="match status" value="1"/>
</dbReference>
<keyword evidence="2" id="KW-0540">Nuclease</keyword>
<protein>
    <submittedName>
        <fullName evidence="2">HNH endonuclease</fullName>
    </submittedName>
</protein>
<organism evidence="2 3">
    <name type="scientific">Ruminococcus bicirculans</name>
    <name type="common">ex Wegman et al. 2014</name>
    <dbReference type="NCBI Taxonomy" id="1160721"/>
    <lineage>
        <taxon>Bacteria</taxon>
        <taxon>Bacillati</taxon>
        <taxon>Bacillota</taxon>
        <taxon>Clostridia</taxon>
        <taxon>Eubacteriales</taxon>
        <taxon>Oscillospiraceae</taxon>
        <taxon>Ruminococcus</taxon>
    </lineage>
</organism>
<dbReference type="Proteomes" id="UP001211421">
    <property type="component" value="Unassembled WGS sequence"/>
</dbReference>
<gene>
    <name evidence="2" type="ORF">PNV70_02990</name>
</gene>
<dbReference type="InterPro" id="IPR029471">
    <property type="entry name" value="HNH_5"/>
</dbReference>
<dbReference type="InterPro" id="IPR003615">
    <property type="entry name" value="HNH_nuc"/>
</dbReference>
<evidence type="ECO:0000313" key="2">
    <source>
        <dbReference type="EMBL" id="MDB8741038.1"/>
    </source>
</evidence>
<keyword evidence="2" id="KW-0378">Hydrolase</keyword>
<dbReference type="CDD" id="cd00085">
    <property type="entry name" value="HNHc"/>
    <property type="match status" value="1"/>
</dbReference>
<reference evidence="2" key="1">
    <citation type="submission" date="2023-01" db="EMBL/GenBank/DDBJ databases">
        <title>Human gut microbiome strain richness.</title>
        <authorList>
            <person name="Chen-Liaw A."/>
        </authorList>
    </citation>
    <scope>NUCLEOTIDE SEQUENCE</scope>
    <source>
        <strain evidence="2">D59st1_B8_D59t2_181005</strain>
    </source>
</reference>
<dbReference type="Gene3D" id="1.10.30.50">
    <property type="match status" value="1"/>
</dbReference>
<dbReference type="RefSeq" id="WP_117939789.1">
    <property type="nucleotide sequence ID" value="NZ_DAWBEB010000075.1"/>
</dbReference>
<feature type="domain" description="HNH nuclease" evidence="1">
    <location>
        <begin position="7"/>
        <end position="56"/>
    </location>
</feature>
<dbReference type="GO" id="GO:0004519">
    <property type="term" value="F:endonuclease activity"/>
    <property type="evidence" value="ECO:0007669"/>
    <property type="project" value="UniProtKB-KW"/>
</dbReference>
<keyword evidence="2" id="KW-0255">Endonuclease</keyword>
<name>A0AAW6DSA8_9FIRM</name>
<sequence length="107" mass="12529">MRNYTEQVRKEVDSDFCFYCGKYIKSDKTLDHIIPVSKGGKDEVSNLVVCCHDCNTIKDNYTIPQLIIELEKQMRWCGDNEIKKARLEYYLKIFKIANDKIKASRAV</sequence>
<dbReference type="Pfam" id="PF14279">
    <property type="entry name" value="HNH_5"/>
    <property type="match status" value="1"/>
</dbReference>
<evidence type="ECO:0000259" key="1">
    <source>
        <dbReference type="SMART" id="SM00507"/>
    </source>
</evidence>
<dbReference type="PANTHER" id="PTHR33877:SF2">
    <property type="entry name" value="OS07G0170200 PROTEIN"/>
    <property type="match status" value="1"/>
</dbReference>
<accession>A0AAW6DSA8</accession>
<dbReference type="InterPro" id="IPR052892">
    <property type="entry name" value="NA-targeting_endonuclease"/>
</dbReference>
<comment type="caution">
    <text evidence="2">The sequence shown here is derived from an EMBL/GenBank/DDBJ whole genome shotgun (WGS) entry which is preliminary data.</text>
</comment>
<dbReference type="AlphaFoldDB" id="A0AAW6DSA8"/>
<proteinExistence type="predicted"/>
<dbReference type="SMART" id="SM00507">
    <property type="entry name" value="HNHc"/>
    <property type="match status" value="1"/>
</dbReference>